<evidence type="ECO:0000313" key="3">
    <source>
        <dbReference type="Proteomes" id="UP000094622"/>
    </source>
</evidence>
<reference evidence="2 3" key="1">
    <citation type="submission" date="2016-07" db="EMBL/GenBank/DDBJ databases">
        <title>Draft Genome Sequence of Methylobrevis pamukkalensis PK2.</title>
        <authorList>
            <person name="Vasilenko O.V."/>
            <person name="Doronina N.V."/>
            <person name="Shmareva M.N."/>
            <person name="Tarlachkov S.V."/>
            <person name="Mustakhimov I."/>
            <person name="Trotsenko Y.A."/>
        </authorList>
    </citation>
    <scope>NUCLEOTIDE SEQUENCE [LARGE SCALE GENOMIC DNA]</scope>
    <source>
        <strain evidence="2 3">PK2</strain>
    </source>
</reference>
<feature type="region of interest" description="Disordered" evidence="1">
    <location>
        <begin position="301"/>
        <end position="344"/>
    </location>
</feature>
<sequence length="344" mass="36416">MTTESAGGKGGGGTRVRTYDYSASFAVGLCDGPIARIGRVWANGALLDLTRVTMRVHAGSEDQMPDSLIEAMQGPERAPAYRGLAYVVFENLPLAEFGNALPQLTFEVMRPVGRLERMIRAVTLIPGATEFGYATSPVTRAPDDGVTERENVHTSVAPSDVVAALDELQALCPALESVAIVVAWFGDDLRCGACQIRPKVESDDKVTRGATWRVSGLTRTTAATTSTVDGRAAFGGTPSDASVIALIQEIRDRGLKVTFYPFVMMDIPAGNGLPDPYGAADGQPAIPGAGASPAIRHLAGPARPTVRPRSHRRWRPSPAPLCRRTSLPSARRCPTAVRNGPTGG</sequence>
<accession>A0A1E3H7Z2</accession>
<evidence type="ECO:0000313" key="2">
    <source>
        <dbReference type="EMBL" id="ODN72442.1"/>
    </source>
</evidence>
<dbReference type="PATRIC" id="fig|1439726.3.peg.200"/>
<protein>
    <submittedName>
        <fullName evidence="2">Uncharacterized protein</fullName>
    </submittedName>
</protein>
<gene>
    <name evidence="2" type="ORF">A6302_00188</name>
</gene>
<evidence type="ECO:0000256" key="1">
    <source>
        <dbReference type="SAM" id="MobiDB-lite"/>
    </source>
</evidence>
<proteinExistence type="predicted"/>
<keyword evidence="3" id="KW-1185">Reference proteome</keyword>
<dbReference type="EMBL" id="MCRJ01000002">
    <property type="protein sequence ID" value="ODN72442.1"/>
    <property type="molecule type" value="Genomic_DNA"/>
</dbReference>
<feature type="compositionally biased region" description="Basic residues" evidence="1">
    <location>
        <begin position="306"/>
        <end position="315"/>
    </location>
</feature>
<organism evidence="2 3">
    <name type="scientific">Methylobrevis pamukkalensis</name>
    <dbReference type="NCBI Taxonomy" id="1439726"/>
    <lineage>
        <taxon>Bacteria</taxon>
        <taxon>Pseudomonadati</taxon>
        <taxon>Pseudomonadota</taxon>
        <taxon>Alphaproteobacteria</taxon>
        <taxon>Hyphomicrobiales</taxon>
        <taxon>Pleomorphomonadaceae</taxon>
        <taxon>Methylobrevis</taxon>
    </lineage>
</organism>
<comment type="caution">
    <text evidence="2">The sequence shown here is derived from an EMBL/GenBank/DDBJ whole genome shotgun (WGS) entry which is preliminary data.</text>
</comment>
<dbReference type="Proteomes" id="UP000094622">
    <property type="component" value="Unassembled WGS sequence"/>
</dbReference>
<dbReference type="AlphaFoldDB" id="A0A1E3H7Z2"/>
<name>A0A1E3H7Z2_9HYPH</name>
<dbReference type="Gene3D" id="3.20.20.80">
    <property type="entry name" value="Glycosidases"/>
    <property type="match status" value="1"/>
</dbReference>